<reference evidence="4" key="1">
    <citation type="submission" date="2022-07" db="EMBL/GenBank/DDBJ databases">
        <title>Genome sequencing of Photobacterium atrarenae GJH2-4.</title>
        <authorList>
            <person name="Park S.-J."/>
        </authorList>
    </citation>
    <scope>NUCLEOTIDE SEQUENCE</scope>
    <source>
        <strain evidence="4">GJH2-4</strain>
    </source>
</reference>
<comment type="function">
    <text evidence="3">Involved in the biogenesis of TorA. Acts on TorA before the insertion of the molybdenum cofactor and, as a result, probably favors a conformation of the apoenzyme that is competent for acquiring the cofactor.</text>
</comment>
<dbReference type="PANTHER" id="PTHR34227:SF11">
    <property type="entry name" value="CHAPERONE PROTEIN TORD"/>
    <property type="match status" value="1"/>
</dbReference>
<keyword evidence="2 3" id="KW-0143">Chaperone</keyword>
<dbReference type="SUPFAM" id="SSF89155">
    <property type="entry name" value="TorD-like"/>
    <property type="match status" value="1"/>
</dbReference>
<keyword evidence="1 3" id="KW-0963">Cytoplasm</keyword>
<dbReference type="EMBL" id="CP101508">
    <property type="protein sequence ID" value="UTV28901.1"/>
    <property type="molecule type" value="Genomic_DNA"/>
</dbReference>
<dbReference type="Proteomes" id="UP001057998">
    <property type="component" value="Chromosome 1"/>
</dbReference>
<accession>A0ABY5GJD1</accession>
<dbReference type="Gene3D" id="1.20.1280.20">
    <property type="entry name" value="HscB, C-terminal domain"/>
    <property type="match status" value="1"/>
</dbReference>
<dbReference type="InterPro" id="IPR036411">
    <property type="entry name" value="TorD-like_sf"/>
</dbReference>
<dbReference type="InterPro" id="IPR036386">
    <property type="entry name" value="HscB_C_sf"/>
</dbReference>
<dbReference type="InterPro" id="IPR050289">
    <property type="entry name" value="TorD/DmsD_chaperones"/>
</dbReference>
<comment type="similarity">
    <text evidence="3">Belongs to the TorD/DmsD family. TorD subfamily.</text>
</comment>
<organism evidence="4 5">
    <name type="scientific">Photobacterium atrarenae</name>
    <dbReference type="NCBI Taxonomy" id="865757"/>
    <lineage>
        <taxon>Bacteria</taxon>
        <taxon>Pseudomonadati</taxon>
        <taxon>Pseudomonadota</taxon>
        <taxon>Gammaproteobacteria</taxon>
        <taxon>Vibrionales</taxon>
        <taxon>Vibrionaceae</taxon>
        <taxon>Photobacterium</taxon>
    </lineage>
</organism>
<keyword evidence="5" id="KW-1185">Reference proteome</keyword>
<comment type="subcellular location">
    <subcellularLocation>
        <location evidence="3">Cytoplasm</location>
    </subcellularLocation>
</comment>
<dbReference type="Pfam" id="PF02613">
    <property type="entry name" value="Nitrate_red_del"/>
    <property type="match status" value="1"/>
</dbReference>
<dbReference type="HAMAP" id="MF_01150">
    <property type="entry name" value="TorD"/>
    <property type="match status" value="1"/>
</dbReference>
<proteinExistence type="inferred from homology"/>
<dbReference type="RefSeq" id="WP_255390223.1">
    <property type="nucleotide sequence ID" value="NZ_CP101508.1"/>
</dbReference>
<sequence>MQEIIAFNEQRAEIYWWMSSLLSRELTAEDLSHYHSGEILTFLSGLAMTPELKQPAQDFQNALQRLENRADAQLELAADFCGLFLSTPKTGALPYASVYVGESGLLNDQPAQDMNQWLTRYEIAQRKEFNEPADHLAVELDFMGNLIILANQQNSEQAAEPLMQAQQQFLDTMLLNWLPAFAQACQARDPFGFYAAAVNLLLAFCWLDRAFLAGEGEAQES</sequence>
<name>A0ABY5GJD1_9GAMM</name>
<evidence type="ECO:0000313" key="4">
    <source>
        <dbReference type="EMBL" id="UTV28901.1"/>
    </source>
</evidence>
<gene>
    <name evidence="3 4" type="primary">torD</name>
    <name evidence="4" type="ORF">NNL38_06625</name>
</gene>
<dbReference type="Gene3D" id="1.20.120.1820">
    <property type="match status" value="1"/>
</dbReference>
<dbReference type="InterPro" id="IPR023069">
    <property type="entry name" value="Chaperone_TorD"/>
</dbReference>
<evidence type="ECO:0000313" key="5">
    <source>
        <dbReference type="Proteomes" id="UP001057998"/>
    </source>
</evidence>
<evidence type="ECO:0000256" key="2">
    <source>
        <dbReference type="ARBA" id="ARBA00023186"/>
    </source>
</evidence>
<dbReference type="InterPro" id="IPR020945">
    <property type="entry name" value="DMSO/NO3_reduct_chaperone"/>
</dbReference>
<evidence type="ECO:0000256" key="1">
    <source>
        <dbReference type="ARBA" id="ARBA00022490"/>
    </source>
</evidence>
<evidence type="ECO:0000256" key="3">
    <source>
        <dbReference type="HAMAP-Rule" id="MF_01150"/>
    </source>
</evidence>
<dbReference type="PANTHER" id="PTHR34227">
    <property type="entry name" value="CHAPERONE PROTEIN YCDY"/>
    <property type="match status" value="1"/>
</dbReference>
<dbReference type="NCBIfam" id="NF003442">
    <property type="entry name" value="PRK04976.1"/>
    <property type="match status" value="1"/>
</dbReference>
<protein>
    <recommendedName>
        <fullName evidence="3">Chaperone protein TorD</fullName>
    </recommendedName>
</protein>